<reference evidence="1" key="2">
    <citation type="journal article" date="2015" name="Fish Shellfish Immunol.">
        <title>Early steps in the European eel (Anguilla anguilla)-Vibrio vulnificus interaction in the gills: Role of the RtxA13 toxin.</title>
        <authorList>
            <person name="Callol A."/>
            <person name="Pajuelo D."/>
            <person name="Ebbesson L."/>
            <person name="Teles M."/>
            <person name="MacKenzie S."/>
            <person name="Amaro C."/>
        </authorList>
    </citation>
    <scope>NUCLEOTIDE SEQUENCE</scope>
</reference>
<sequence>MKQQSILLKGETVLCTPDKLHVNSVPLQYQRPSQAQSAGGKVIFRHNKNTV</sequence>
<evidence type="ECO:0000313" key="1">
    <source>
        <dbReference type="EMBL" id="JAH26304.1"/>
    </source>
</evidence>
<name>A0A0E9RB47_ANGAN</name>
<dbReference type="AlphaFoldDB" id="A0A0E9RB47"/>
<dbReference type="EMBL" id="GBXM01082273">
    <property type="protein sequence ID" value="JAH26304.1"/>
    <property type="molecule type" value="Transcribed_RNA"/>
</dbReference>
<protein>
    <submittedName>
        <fullName evidence="1">Uncharacterized protein</fullName>
    </submittedName>
</protein>
<reference evidence="1" key="1">
    <citation type="submission" date="2014-11" db="EMBL/GenBank/DDBJ databases">
        <authorList>
            <person name="Amaro Gonzalez C."/>
        </authorList>
    </citation>
    <scope>NUCLEOTIDE SEQUENCE</scope>
</reference>
<organism evidence="1">
    <name type="scientific">Anguilla anguilla</name>
    <name type="common">European freshwater eel</name>
    <name type="synonym">Muraena anguilla</name>
    <dbReference type="NCBI Taxonomy" id="7936"/>
    <lineage>
        <taxon>Eukaryota</taxon>
        <taxon>Metazoa</taxon>
        <taxon>Chordata</taxon>
        <taxon>Craniata</taxon>
        <taxon>Vertebrata</taxon>
        <taxon>Euteleostomi</taxon>
        <taxon>Actinopterygii</taxon>
        <taxon>Neopterygii</taxon>
        <taxon>Teleostei</taxon>
        <taxon>Anguilliformes</taxon>
        <taxon>Anguillidae</taxon>
        <taxon>Anguilla</taxon>
    </lineage>
</organism>
<accession>A0A0E9RB47</accession>
<proteinExistence type="predicted"/>